<feature type="transmembrane region" description="Helical" evidence="5">
    <location>
        <begin position="6"/>
        <end position="27"/>
    </location>
</feature>
<reference evidence="6 7" key="1">
    <citation type="submission" date="2021-03" db="EMBL/GenBank/DDBJ databases">
        <title>Complete genome of Parasphingorhabdus_sp.JHSY0214.</title>
        <authorList>
            <person name="Yoo J.H."/>
            <person name="Bae J.W."/>
        </authorList>
    </citation>
    <scope>NUCLEOTIDE SEQUENCE [LARGE SCALE GENOMIC DNA]</scope>
    <source>
        <strain evidence="6 7">JHSY0214</strain>
    </source>
</reference>
<evidence type="ECO:0000256" key="4">
    <source>
        <dbReference type="ARBA" id="ARBA00023136"/>
    </source>
</evidence>
<keyword evidence="4 5" id="KW-0472">Membrane</keyword>
<dbReference type="InterPro" id="IPR023352">
    <property type="entry name" value="MAPEG-like_dom_sf"/>
</dbReference>
<protein>
    <submittedName>
        <fullName evidence="6">MAPEG family protein</fullName>
    </submittedName>
</protein>
<gene>
    <name evidence="6" type="ORF">J4G78_06660</name>
</gene>
<dbReference type="Pfam" id="PF01124">
    <property type="entry name" value="MAPEG"/>
    <property type="match status" value="1"/>
</dbReference>
<evidence type="ECO:0000313" key="7">
    <source>
        <dbReference type="Proteomes" id="UP000663923"/>
    </source>
</evidence>
<dbReference type="RefSeq" id="WP_207989519.1">
    <property type="nucleotide sequence ID" value="NZ_CP071794.1"/>
</dbReference>
<feature type="transmembrane region" description="Helical" evidence="5">
    <location>
        <begin position="77"/>
        <end position="98"/>
    </location>
</feature>
<name>A0ABX7T6J6_9SPHN</name>
<comment type="subcellular location">
    <subcellularLocation>
        <location evidence="1">Membrane</location>
    </subcellularLocation>
</comment>
<dbReference type="Gene3D" id="1.20.120.550">
    <property type="entry name" value="Membrane associated eicosanoid/glutathione metabolism-like domain"/>
    <property type="match status" value="1"/>
</dbReference>
<dbReference type="SUPFAM" id="SSF161084">
    <property type="entry name" value="MAPEG domain-like"/>
    <property type="match status" value="1"/>
</dbReference>
<evidence type="ECO:0000256" key="2">
    <source>
        <dbReference type="ARBA" id="ARBA00022692"/>
    </source>
</evidence>
<organism evidence="6 7">
    <name type="scientific">Parasphingorhabdus cellanae</name>
    <dbReference type="NCBI Taxonomy" id="2806553"/>
    <lineage>
        <taxon>Bacteria</taxon>
        <taxon>Pseudomonadati</taxon>
        <taxon>Pseudomonadota</taxon>
        <taxon>Alphaproteobacteria</taxon>
        <taxon>Sphingomonadales</taxon>
        <taxon>Sphingomonadaceae</taxon>
        <taxon>Parasphingorhabdus</taxon>
    </lineage>
</organism>
<evidence type="ECO:0000256" key="1">
    <source>
        <dbReference type="ARBA" id="ARBA00004370"/>
    </source>
</evidence>
<accession>A0ABX7T6J6</accession>
<keyword evidence="7" id="KW-1185">Reference proteome</keyword>
<dbReference type="EMBL" id="CP071794">
    <property type="protein sequence ID" value="QTD57220.1"/>
    <property type="molecule type" value="Genomic_DNA"/>
</dbReference>
<evidence type="ECO:0000256" key="3">
    <source>
        <dbReference type="ARBA" id="ARBA00022989"/>
    </source>
</evidence>
<keyword evidence="3 5" id="KW-1133">Transmembrane helix</keyword>
<dbReference type="Proteomes" id="UP000663923">
    <property type="component" value="Chromosome"/>
</dbReference>
<proteinExistence type="predicted"/>
<evidence type="ECO:0000313" key="6">
    <source>
        <dbReference type="EMBL" id="QTD57220.1"/>
    </source>
</evidence>
<evidence type="ECO:0000256" key="5">
    <source>
        <dbReference type="SAM" id="Phobius"/>
    </source>
</evidence>
<sequence>MTVPIISAYAGGFLIIMQAILMVLTGLHRAKSGINLGVGDDPVMERKIRRHGNLAENAGLFVAVLALAEMTGVTTQVIMTIAIVFVVVRLFHAIALSTEAGSHGAETGKIFVLARIIGAFGTLLSFLALGAFLLLNLM</sequence>
<feature type="transmembrane region" description="Helical" evidence="5">
    <location>
        <begin position="110"/>
        <end position="135"/>
    </location>
</feature>
<keyword evidence="2 5" id="KW-0812">Transmembrane</keyword>
<dbReference type="InterPro" id="IPR001129">
    <property type="entry name" value="Membr-assoc_MAPEG"/>
</dbReference>